<feature type="domain" description="HTH arsR-type" evidence="4">
    <location>
        <begin position="10"/>
        <end position="104"/>
    </location>
</feature>
<dbReference type="InterPro" id="IPR036388">
    <property type="entry name" value="WH-like_DNA-bd_sf"/>
</dbReference>
<dbReference type="PRINTS" id="PR00778">
    <property type="entry name" value="HTHARSR"/>
</dbReference>
<evidence type="ECO:0000259" key="4">
    <source>
        <dbReference type="PROSITE" id="PS50987"/>
    </source>
</evidence>
<dbReference type="STRING" id="317619.GCA_000332315_01181"/>
<dbReference type="AlphaFoldDB" id="A0A0M2PZV6"/>
<dbReference type="InterPro" id="IPR051011">
    <property type="entry name" value="Metal_resp_trans_reg"/>
</dbReference>
<accession>A0A0M2PZV6</accession>
<proteinExistence type="predicted"/>
<dbReference type="EMBL" id="AJTX02000004">
    <property type="protein sequence ID" value="KKJ00603.1"/>
    <property type="molecule type" value="Genomic_DNA"/>
</dbReference>
<gene>
    <name evidence="5" type="ORF">PROH_11950</name>
</gene>
<dbReference type="eggNOG" id="COG0640">
    <property type="taxonomic scope" value="Bacteria"/>
</dbReference>
<dbReference type="Pfam" id="PF01022">
    <property type="entry name" value="HTH_5"/>
    <property type="match status" value="1"/>
</dbReference>
<dbReference type="SMART" id="SM00418">
    <property type="entry name" value="HTH_ARSR"/>
    <property type="match status" value="1"/>
</dbReference>
<evidence type="ECO:0000313" key="5">
    <source>
        <dbReference type="EMBL" id="KKJ00603.1"/>
    </source>
</evidence>
<keyword evidence="1" id="KW-0805">Transcription regulation</keyword>
<dbReference type="PANTHER" id="PTHR43132">
    <property type="entry name" value="ARSENICAL RESISTANCE OPERON REPRESSOR ARSR-RELATED"/>
    <property type="match status" value="1"/>
</dbReference>
<evidence type="ECO:0000313" key="6">
    <source>
        <dbReference type="Proteomes" id="UP000034681"/>
    </source>
</evidence>
<keyword evidence="3" id="KW-0804">Transcription</keyword>
<dbReference type="GO" id="GO:0003700">
    <property type="term" value="F:DNA-binding transcription factor activity"/>
    <property type="evidence" value="ECO:0007669"/>
    <property type="project" value="InterPro"/>
</dbReference>
<dbReference type="PROSITE" id="PS50987">
    <property type="entry name" value="HTH_ARSR_2"/>
    <property type="match status" value="1"/>
</dbReference>
<dbReference type="SUPFAM" id="SSF46785">
    <property type="entry name" value="Winged helix' DNA-binding domain"/>
    <property type="match status" value="1"/>
</dbReference>
<dbReference type="Proteomes" id="UP000034681">
    <property type="component" value="Unassembled WGS sequence"/>
</dbReference>
<dbReference type="PANTHER" id="PTHR43132:SF9">
    <property type="entry name" value="ARSR FAMILY TRANSCRIPTIONAL REGULATORY PROTEIN"/>
    <property type="match status" value="1"/>
</dbReference>
<dbReference type="GO" id="GO:0003677">
    <property type="term" value="F:DNA binding"/>
    <property type="evidence" value="ECO:0007669"/>
    <property type="project" value="UniProtKB-KW"/>
</dbReference>
<dbReference type="InterPro" id="IPR011991">
    <property type="entry name" value="ArsR-like_HTH"/>
</dbReference>
<organism evidence="5 6">
    <name type="scientific">Prochlorothrix hollandica PCC 9006 = CALU 1027</name>
    <dbReference type="NCBI Taxonomy" id="317619"/>
    <lineage>
        <taxon>Bacteria</taxon>
        <taxon>Bacillati</taxon>
        <taxon>Cyanobacteriota</taxon>
        <taxon>Cyanophyceae</taxon>
        <taxon>Prochlorotrichales</taxon>
        <taxon>Prochlorotrichaceae</taxon>
        <taxon>Prochlorothrix</taxon>
    </lineage>
</organism>
<dbReference type="InterPro" id="IPR036390">
    <property type="entry name" value="WH_DNA-bd_sf"/>
</dbReference>
<dbReference type="Gene3D" id="1.10.10.10">
    <property type="entry name" value="Winged helix-like DNA-binding domain superfamily/Winged helix DNA-binding domain"/>
    <property type="match status" value="1"/>
</dbReference>
<evidence type="ECO:0000256" key="1">
    <source>
        <dbReference type="ARBA" id="ARBA00023015"/>
    </source>
</evidence>
<evidence type="ECO:0000256" key="3">
    <source>
        <dbReference type="ARBA" id="ARBA00023163"/>
    </source>
</evidence>
<comment type="caution">
    <text evidence="5">The sequence shown here is derived from an EMBL/GenBank/DDBJ whole genome shotgun (WGS) entry which is preliminary data.</text>
</comment>
<keyword evidence="2" id="KW-0238">DNA-binding</keyword>
<reference evidence="5" key="1">
    <citation type="submission" date="2012-04" db="EMBL/GenBank/DDBJ databases">
        <authorList>
            <person name="Borisov I.G."/>
            <person name="Ivanikova N.V."/>
            <person name="Pinevich A.V."/>
        </authorList>
    </citation>
    <scope>NUCLEOTIDE SEQUENCE</scope>
    <source>
        <strain evidence="5">CALU 1027</strain>
    </source>
</reference>
<protein>
    <submittedName>
        <fullName evidence="5">ArsR family transcriptional regulator</fullName>
    </submittedName>
</protein>
<dbReference type="CDD" id="cd00090">
    <property type="entry name" value="HTH_ARSR"/>
    <property type="match status" value="1"/>
</dbReference>
<name>A0A0M2PZV6_PROHO</name>
<evidence type="ECO:0000256" key="2">
    <source>
        <dbReference type="ARBA" id="ARBA00023125"/>
    </source>
</evidence>
<dbReference type="NCBIfam" id="NF033788">
    <property type="entry name" value="HTH_metalloreg"/>
    <property type="match status" value="1"/>
</dbReference>
<keyword evidence="6" id="KW-1185">Reference proteome</keyword>
<sequence length="122" mass="13113">MGPAASAIHLSPQTLKLVADFFKVLSEGSRLQIICALKSGSKNVTEIIAATGLGQANVSKHLKVLAQAGVVSREQQGVSVYYQISNPFIFDLCELVCNSLVVQFQQQTQHLGELAAFRDPNA</sequence>
<dbReference type="InterPro" id="IPR001845">
    <property type="entry name" value="HTH_ArsR_DNA-bd_dom"/>
</dbReference>